<dbReference type="PANTHER" id="PTHR23236">
    <property type="entry name" value="EUKARYOTIC TRANSLATION INITIATION FACTOR 4B/4H"/>
    <property type="match status" value="1"/>
</dbReference>
<feature type="region of interest" description="Disordered" evidence="3">
    <location>
        <begin position="556"/>
        <end position="644"/>
    </location>
</feature>
<evidence type="ECO:0000259" key="4">
    <source>
        <dbReference type="PROSITE" id="PS50102"/>
    </source>
</evidence>
<feature type="compositionally biased region" description="Gly residues" evidence="3">
    <location>
        <begin position="560"/>
        <end position="574"/>
    </location>
</feature>
<feature type="compositionally biased region" description="Basic and acidic residues" evidence="3">
    <location>
        <begin position="347"/>
        <end position="371"/>
    </location>
</feature>
<feature type="region of interest" description="Disordered" evidence="3">
    <location>
        <begin position="1"/>
        <end position="372"/>
    </location>
</feature>
<dbReference type="InterPro" id="IPR000504">
    <property type="entry name" value="RRM_dom"/>
</dbReference>
<organism evidence="5 6">
    <name type="scientific">Adiantum capillus-veneris</name>
    <name type="common">Maidenhair fern</name>
    <dbReference type="NCBI Taxonomy" id="13818"/>
    <lineage>
        <taxon>Eukaryota</taxon>
        <taxon>Viridiplantae</taxon>
        <taxon>Streptophyta</taxon>
        <taxon>Embryophyta</taxon>
        <taxon>Tracheophyta</taxon>
        <taxon>Polypodiopsida</taxon>
        <taxon>Polypodiidae</taxon>
        <taxon>Polypodiales</taxon>
        <taxon>Pteridineae</taxon>
        <taxon>Pteridaceae</taxon>
        <taxon>Vittarioideae</taxon>
        <taxon>Adiantum</taxon>
    </lineage>
</organism>
<sequence length="644" mass="67576">MGKSKKQAAMVMESIDITAMKKGKRSVGQENGEKPSKKLKTAGKPKEPEEEVEMVVAEELVDSPPKATKKVGASKKNGAGKKGKKAGLAPTTQAPQTAPSKGGKKALKEESDNTSDSEVEPAPPIKAVSKNGVKATKPESSSEASDGDSSEEEDVPAKPSAKSNFKIQTASVAVKNGKKSEKMGSSSDEDSSDNDEEHKVIPAKAAGKAPPKKMESSSEEDSDDSDDEEKPALKKTAMAGKPNVKVPAKKLESSDDEEDSDESGEEEDPKQTNAPAASGQTKGKPLAKKVESSSDEDESDESEELDAEEEKLISKTAASDESDASDDEDEGEDDEDEDDEDEDDEVEVKSKSAKKGQEKLKTPAPRAEDGGSKTVFVKNLAWGVDEDILQDFFESVGEVEEVRLSRNPDGRSRGFGHVDFSSTEAAKKACKKSGEVLEGRDVFVELAKERLFSPGSEGRGDFKSPRGGGFSGSGGQRSGSDATAFVRGFNKFQDEDSIRTSLSEFFAECGVQNVRLPTDRETGNSKGFAYVDFSDRDALAKAIEYSGSDLDGRSLFIEEAGGGGPSSGGGGRGRGRGDFGGRGRGDFGGRGGRAGRGDFGGRGGRGRGSFGDGGRGGGRRGGRGFGGSKANLSGSGKKTTFGDD</sequence>
<feature type="compositionally biased region" description="Acidic residues" evidence="3">
    <location>
        <begin position="254"/>
        <end position="268"/>
    </location>
</feature>
<evidence type="ECO:0000313" key="6">
    <source>
        <dbReference type="Proteomes" id="UP000886520"/>
    </source>
</evidence>
<proteinExistence type="predicted"/>
<dbReference type="SUPFAM" id="SSF54928">
    <property type="entry name" value="RNA-binding domain, RBD"/>
    <property type="match status" value="2"/>
</dbReference>
<feature type="compositionally biased region" description="Basic residues" evidence="3">
    <location>
        <begin position="67"/>
        <end position="85"/>
    </location>
</feature>
<dbReference type="GO" id="GO:0003723">
    <property type="term" value="F:RNA binding"/>
    <property type="evidence" value="ECO:0007669"/>
    <property type="project" value="UniProtKB-UniRule"/>
</dbReference>
<dbReference type="Proteomes" id="UP000886520">
    <property type="component" value="Chromosome 22"/>
</dbReference>
<comment type="caution">
    <text evidence="5">The sequence shown here is derived from an EMBL/GenBank/DDBJ whole genome shotgun (WGS) entry which is preliminary data.</text>
</comment>
<feature type="region of interest" description="Disordered" evidence="3">
    <location>
        <begin position="455"/>
        <end position="482"/>
    </location>
</feature>
<feature type="compositionally biased region" description="Acidic residues" evidence="3">
    <location>
        <begin position="293"/>
        <end position="309"/>
    </location>
</feature>
<evidence type="ECO:0000256" key="2">
    <source>
        <dbReference type="PROSITE-ProRule" id="PRU00176"/>
    </source>
</evidence>
<dbReference type="Gene3D" id="3.30.70.330">
    <property type="match status" value="2"/>
</dbReference>
<feature type="compositionally biased region" description="Acidic residues" evidence="3">
    <location>
        <begin position="320"/>
        <end position="346"/>
    </location>
</feature>
<dbReference type="InterPro" id="IPR034350">
    <property type="entry name" value="NUCL_RRM2"/>
</dbReference>
<feature type="compositionally biased region" description="Gly residues" evidence="3">
    <location>
        <begin position="588"/>
        <end position="616"/>
    </location>
</feature>
<reference evidence="5" key="1">
    <citation type="submission" date="2021-01" db="EMBL/GenBank/DDBJ databases">
        <title>Adiantum capillus-veneris genome.</title>
        <authorList>
            <person name="Fang Y."/>
            <person name="Liao Q."/>
        </authorList>
    </citation>
    <scope>NUCLEOTIDE SEQUENCE</scope>
    <source>
        <strain evidence="5">H3</strain>
        <tissue evidence="5">Leaf</tissue>
    </source>
</reference>
<dbReference type="InterPro" id="IPR012677">
    <property type="entry name" value="Nucleotide-bd_a/b_plait_sf"/>
</dbReference>
<dbReference type="PROSITE" id="PS50102">
    <property type="entry name" value="RRM"/>
    <property type="match status" value="2"/>
</dbReference>
<evidence type="ECO:0000256" key="1">
    <source>
        <dbReference type="ARBA" id="ARBA00022884"/>
    </source>
</evidence>
<feature type="domain" description="RRM" evidence="4">
    <location>
        <begin position="482"/>
        <end position="562"/>
    </location>
</feature>
<evidence type="ECO:0000256" key="3">
    <source>
        <dbReference type="SAM" id="MobiDB-lite"/>
    </source>
</evidence>
<dbReference type="InterPro" id="IPR035979">
    <property type="entry name" value="RBD_domain_sf"/>
</dbReference>
<feature type="domain" description="RRM" evidence="4">
    <location>
        <begin position="373"/>
        <end position="449"/>
    </location>
</feature>
<dbReference type="SMART" id="SM00360">
    <property type="entry name" value="RRM"/>
    <property type="match status" value="2"/>
</dbReference>
<keyword evidence="1 2" id="KW-0694">RNA-binding</keyword>
<feature type="compositionally biased region" description="Polar residues" evidence="3">
    <location>
        <begin position="161"/>
        <end position="171"/>
    </location>
</feature>
<name>A0A9D4U5P3_ADICA</name>
<dbReference type="OrthoDB" id="439808at2759"/>
<feature type="compositionally biased region" description="Polar residues" evidence="3">
    <location>
        <begin position="271"/>
        <end position="281"/>
    </location>
</feature>
<feature type="compositionally biased region" description="Acidic residues" evidence="3">
    <location>
        <begin position="217"/>
        <end position="229"/>
    </location>
</feature>
<accession>A0A9D4U5P3</accession>
<feature type="compositionally biased region" description="Gly residues" evidence="3">
    <location>
        <begin position="466"/>
        <end position="477"/>
    </location>
</feature>
<feature type="compositionally biased region" description="Basic and acidic residues" evidence="3">
    <location>
        <begin position="575"/>
        <end position="587"/>
    </location>
</feature>
<evidence type="ECO:0000313" key="5">
    <source>
        <dbReference type="EMBL" id="KAI5062061.1"/>
    </source>
</evidence>
<dbReference type="CDD" id="cd12451">
    <property type="entry name" value="RRM2_NUCLs"/>
    <property type="match status" value="1"/>
</dbReference>
<dbReference type="Pfam" id="PF00076">
    <property type="entry name" value="RRM_1"/>
    <property type="match status" value="2"/>
</dbReference>
<feature type="compositionally biased region" description="Polar residues" evidence="3">
    <location>
        <begin position="90"/>
        <end position="99"/>
    </location>
</feature>
<dbReference type="EMBL" id="JABFUD020000022">
    <property type="protein sequence ID" value="KAI5062061.1"/>
    <property type="molecule type" value="Genomic_DNA"/>
</dbReference>
<protein>
    <recommendedName>
        <fullName evidence="4">RRM domain-containing protein</fullName>
    </recommendedName>
</protein>
<dbReference type="PANTHER" id="PTHR23236:SF11">
    <property type="entry name" value="EUKARYOTIC TRANSLATION INITIATION FACTOR 4H"/>
    <property type="match status" value="1"/>
</dbReference>
<gene>
    <name evidence="5" type="ORF">GOP47_0022600</name>
</gene>
<feature type="compositionally biased region" description="Acidic residues" evidence="3">
    <location>
        <begin position="145"/>
        <end position="154"/>
    </location>
</feature>
<keyword evidence="6" id="KW-1185">Reference proteome</keyword>
<dbReference type="AlphaFoldDB" id="A0A9D4U5P3"/>